<feature type="compositionally biased region" description="Low complexity" evidence="1">
    <location>
        <begin position="136"/>
        <end position="150"/>
    </location>
</feature>
<accession>A0A9Q0ASW5</accession>
<dbReference type="Gene3D" id="1.10.10.60">
    <property type="entry name" value="Homeodomain-like"/>
    <property type="match status" value="1"/>
</dbReference>
<proteinExistence type="predicted"/>
<reference evidence="3" key="1">
    <citation type="submission" date="2021-03" db="EMBL/GenBank/DDBJ databases">
        <title>Revisited historic fungal species revealed as producer of novel bioactive compounds through whole genome sequencing and comparative genomics.</title>
        <authorList>
            <person name="Vignolle G.A."/>
            <person name="Hochenegger N."/>
            <person name="Mach R.L."/>
            <person name="Mach-Aigner A.R."/>
            <person name="Javad Rahimi M."/>
            <person name="Salim K.A."/>
            <person name="Chan C.M."/>
            <person name="Lim L.B.L."/>
            <person name="Cai F."/>
            <person name="Druzhinina I.S."/>
            <person name="U'Ren J.M."/>
            <person name="Derntl C."/>
        </authorList>
    </citation>
    <scope>NUCLEOTIDE SEQUENCE</scope>
    <source>
        <strain evidence="3">TUCIM 5799</strain>
    </source>
</reference>
<sequence length="351" mass="38289">MYSPPHFTFDNDYPSQYSMPAIFGDSSTANYLGLQHDLAGNGWSSNQGMSCLPDAAPGNPRVSPAGTAYSSFSSSGASDAMASMSLDTPMLNHARPSDMIISCPSTVSPKVLRINPSPAPTSSSESVHAALYSASDSQLSSSSSFEQSYLPTVPTSSSKRLNAKGRKQLPDKPRKSSNTDVPAPSARSRGSSRQNQPAEQQALTRHPKSLAEIKPKPARSAVAESPAAELPPQAIERNKKDKFLVDSKLAGMTYKEIRRKGGFTEAESTLRGRFRTLTKNKEARVRKPEWTDTDIRLLKKAVRKFAKGEDVTPSKIPWKQVSEYITTHGGSYQFGNATCRRRWDELVDQGE</sequence>
<organism evidence="3 4">
    <name type="scientific">Neoarthrinium moseri</name>
    <dbReference type="NCBI Taxonomy" id="1658444"/>
    <lineage>
        <taxon>Eukaryota</taxon>
        <taxon>Fungi</taxon>
        <taxon>Dikarya</taxon>
        <taxon>Ascomycota</taxon>
        <taxon>Pezizomycotina</taxon>
        <taxon>Sordariomycetes</taxon>
        <taxon>Xylariomycetidae</taxon>
        <taxon>Amphisphaeriales</taxon>
        <taxon>Apiosporaceae</taxon>
        <taxon>Neoarthrinium</taxon>
    </lineage>
</organism>
<protein>
    <recommendedName>
        <fullName evidence="2">Myb-like domain-containing protein</fullName>
    </recommendedName>
</protein>
<evidence type="ECO:0000313" key="3">
    <source>
        <dbReference type="EMBL" id="KAI1879344.1"/>
    </source>
</evidence>
<evidence type="ECO:0000313" key="4">
    <source>
        <dbReference type="Proteomes" id="UP000829685"/>
    </source>
</evidence>
<feature type="compositionally biased region" description="Low complexity" evidence="1">
    <location>
        <begin position="182"/>
        <end position="193"/>
    </location>
</feature>
<name>A0A9Q0ASW5_9PEZI</name>
<dbReference type="Proteomes" id="UP000829685">
    <property type="component" value="Unassembled WGS sequence"/>
</dbReference>
<feature type="region of interest" description="Disordered" evidence="1">
    <location>
        <begin position="136"/>
        <end position="235"/>
    </location>
</feature>
<dbReference type="InterPro" id="IPR001005">
    <property type="entry name" value="SANT/Myb"/>
</dbReference>
<gene>
    <name evidence="3" type="ORF">JX265_002298</name>
</gene>
<evidence type="ECO:0000259" key="2">
    <source>
        <dbReference type="PROSITE" id="PS50090"/>
    </source>
</evidence>
<comment type="caution">
    <text evidence="3">The sequence shown here is derived from an EMBL/GenBank/DDBJ whole genome shotgun (WGS) entry which is preliminary data.</text>
</comment>
<dbReference type="EMBL" id="JAFIMR010000004">
    <property type="protein sequence ID" value="KAI1879344.1"/>
    <property type="molecule type" value="Genomic_DNA"/>
</dbReference>
<keyword evidence="4" id="KW-1185">Reference proteome</keyword>
<feature type="compositionally biased region" description="Polar residues" evidence="1">
    <location>
        <begin position="194"/>
        <end position="203"/>
    </location>
</feature>
<feature type="domain" description="Myb-like" evidence="2">
    <location>
        <begin position="282"/>
        <end position="347"/>
    </location>
</feature>
<dbReference type="AlphaFoldDB" id="A0A9Q0ASW5"/>
<dbReference type="PROSITE" id="PS50090">
    <property type="entry name" value="MYB_LIKE"/>
    <property type="match status" value="1"/>
</dbReference>
<evidence type="ECO:0000256" key="1">
    <source>
        <dbReference type="SAM" id="MobiDB-lite"/>
    </source>
</evidence>